<evidence type="ECO:0000256" key="3">
    <source>
        <dbReference type="ARBA" id="ARBA00012995"/>
    </source>
</evidence>
<reference evidence="14 15" key="1">
    <citation type="submission" date="2020-06" db="EMBL/GenBank/DDBJ databases">
        <title>Methanofollis fontis sp. nov., a methanogen isolated from marine sediments near a cold seep at Four-Way Closure Ridge offshore southwestern Taiwan.</title>
        <authorList>
            <person name="Chen S.-C."/>
            <person name="Teng N.-H."/>
            <person name="Lin Y.-S."/>
            <person name="Lai M.-C."/>
            <person name="Chen H.-H."/>
            <person name="Wang C.-C."/>
        </authorList>
    </citation>
    <scope>NUCLEOTIDE SEQUENCE [LARGE SCALE GENOMIC DNA]</scope>
    <source>
        <strain evidence="14 15">DSM 2702</strain>
    </source>
</reference>
<evidence type="ECO:0000256" key="11">
    <source>
        <dbReference type="RuleBase" id="RU003369"/>
    </source>
</evidence>
<protein>
    <recommendedName>
        <fullName evidence="3">malate dehydrogenase</fullName>
        <ecNumber evidence="3">1.1.1.37</ecNumber>
    </recommendedName>
</protein>
<evidence type="ECO:0000256" key="8">
    <source>
        <dbReference type="PIRSR" id="PIRSR000102-1"/>
    </source>
</evidence>
<dbReference type="SUPFAM" id="SSF56327">
    <property type="entry name" value="LDH C-terminal domain-like"/>
    <property type="match status" value="1"/>
</dbReference>
<keyword evidence="4" id="KW-0816">Tricarboxylic acid cycle</keyword>
<evidence type="ECO:0000256" key="7">
    <source>
        <dbReference type="ARBA" id="ARBA00048313"/>
    </source>
</evidence>
<evidence type="ECO:0000256" key="1">
    <source>
        <dbReference type="ARBA" id="ARBA00003966"/>
    </source>
</evidence>
<name>A0A7K4HMI9_9EURY</name>
<evidence type="ECO:0000259" key="13">
    <source>
        <dbReference type="Pfam" id="PF02866"/>
    </source>
</evidence>
<dbReference type="SUPFAM" id="SSF51735">
    <property type="entry name" value="NAD(P)-binding Rossmann-fold domains"/>
    <property type="match status" value="1"/>
</dbReference>
<feature type="binding site" evidence="10">
    <location>
        <position position="33"/>
    </location>
    <ligand>
        <name>NAD(+)</name>
        <dbReference type="ChEBI" id="CHEBI:57540"/>
    </ligand>
</feature>
<dbReference type="InterPro" id="IPR015955">
    <property type="entry name" value="Lactate_DH/Glyco_Ohase_4_C"/>
</dbReference>
<organism evidence="14 15">
    <name type="scientific">Methanofollis tationis</name>
    <dbReference type="NCBI Taxonomy" id="81417"/>
    <lineage>
        <taxon>Archaea</taxon>
        <taxon>Methanobacteriati</taxon>
        <taxon>Methanobacteriota</taxon>
        <taxon>Stenosarchaea group</taxon>
        <taxon>Methanomicrobia</taxon>
        <taxon>Methanomicrobiales</taxon>
        <taxon>Methanomicrobiaceae</taxon>
        <taxon>Methanofollis</taxon>
    </lineage>
</organism>
<comment type="similarity">
    <text evidence="2 11">Belongs to the LDH/MDH superfamily.</text>
</comment>
<evidence type="ECO:0000256" key="10">
    <source>
        <dbReference type="PIRSR" id="PIRSR000102-3"/>
    </source>
</evidence>
<feature type="domain" description="Lactate/malate dehydrogenase N-terminal" evidence="12">
    <location>
        <begin position="4"/>
        <end position="135"/>
    </location>
</feature>
<keyword evidence="15" id="KW-1185">Reference proteome</keyword>
<dbReference type="EC" id="1.1.1.37" evidence="3"/>
<dbReference type="InterPro" id="IPR001557">
    <property type="entry name" value="L-lactate/malate_DH"/>
</dbReference>
<comment type="caution">
    <text evidence="14">The sequence shown here is derived from an EMBL/GenBank/DDBJ whole genome shotgun (WGS) entry which is preliminary data.</text>
</comment>
<dbReference type="GO" id="GO:0006099">
    <property type="term" value="P:tricarboxylic acid cycle"/>
    <property type="evidence" value="ECO:0007669"/>
    <property type="project" value="UniProtKB-KW"/>
</dbReference>
<comment type="catalytic activity">
    <reaction evidence="7">
        <text>(S)-malate + NAD(+) = oxaloacetate + NADH + H(+)</text>
        <dbReference type="Rhea" id="RHEA:21432"/>
        <dbReference type="ChEBI" id="CHEBI:15378"/>
        <dbReference type="ChEBI" id="CHEBI:15589"/>
        <dbReference type="ChEBI" id="CHEBI:16452"/>
        <dbReference type="ChEBI" id="CHEBI:57540"/>
        <dbReference type="ChEBI" id="CHEBI:57945"/>
        <dbReference type="EC" id="1.1.1.37"/>
    </reaction>
</comment>
<feature type="active site" description="Proton acceptor" evidence="8">
    <location>
        <position position="164"/>
    </location>
</feature>
<feature type="domain" description="Lactate/malate dehydrogenase C-terminal" evidence="13">
    <location>
        <begin position="140"/>
        <end position="278"/>
    </location>
</feature>
<evidence type="ECO:0000256" key="6">
    <source>
        <dbReference type="ARBA" id="ARBA00023027"/>
    </source>
</evidence>
<feature type="binding site" evidence="9">
    <location>
        <position position="144"/>
    </location>
    <ligand>
        <name>substrate</name>
    </ligand>
</feature>
<dbReference type="RefSeq" id="WP_176787985.1">
    <property type="nucleotide sequence ID" value="NZ_JABXWR010000001.1"/>
</dbReference>
<dbReference type="EMBL" id="JABXWR010000001">
    <property type="protein sequence ID" value="NVO66277.1"/>
    <property type="molecule type" value="Genomic_DNA"/>
</dbReference>
<dbReference type="Gene3D" id="3.90.110.10">
    <property type="entry name" value="Lactate dehydrogenase/glycoside hydrolase, family 4, C-terminal"/>
    <property type="match status" value="1"/>
</dbReference>
<dbReference type="GO" id="GO:0004459">
    <property type="term" value="F:L-lactate dehydrogenase (NAD+) activity"/>
    <property type="evidence" value="ECO:0007669"/>
    <property type="project" value="TreeGrafter"/>
</dbReference>
<feature type="binding site" evidence="9">
    <location>
        <position position="76"/>
    </location>
    <ligand>
        <name>substrate</name>
    </ligand>
</feature>
<proteinExistence type="inferred from homology"/>
<dbReference type="InterPro" id="IPR036291">
    <property type="entry name" value="NAD(P)-bd_dom_sf"/>
</dbReference>
<dbReference type="PANTHER" id="PTHR43128">
    <property type="entry name" value="L-2-HYDROXYCARBOXYLATE DEHYDROGENASE (NAD(P)(+))"/>
    <property type="match status" value="1"/>
</dbReference>
<gene>
    <name evidence="14" type="ORF">HWN36_02880</name>
</gene>
<dbReference type="Proteomes" id="UP000570823">
    <property type="component" value="Unassembled WGS sequence"/>
</dbReference>
<evidence type="ECO:0000256" key="4">
    <source>
        <dbReference type="ARBA" id="ARBA00022532"/>
    </source>
</evidence>
<dbReference type="InterPro" id="IPR022383">
    <property type="entry name" value="Lactate/malate_DH_C"/>
</dbReference>
<accession>A0A7K4HMI9</accession>
<evidence type="ECO:0000313" key="14">
    <source>
        <dbReference type="EMBL" id="NVO66277.1"/>
    </source>
</evidence>
<sequence>MTSLAVIGTGRIGGEVAFLAAAKGLIDDIIICDAVRSLEHAQALDLAHASFGVGIETDTLLVRDADVCVFAAGRPRSPETKTRADLLNSNLPVLDECCDHLPSFGGIMITVTNPMDVNNYYLHRCLDIEPSRCIGFGGQLDSARFALRLGKEGITGPASVLGEHGEHQVPVFSRLETAVPAIKREEILADLRGASMEVIRGKGGTVFGPAAHIIRLIEAALGKRQDEVIPCSCIVDGEYGLSDLSIGLPARIGRDGIREIVEWDLDAWEQEKLTEAASFIGELCRGLDV</sequence>
<feature type="binding site" evidence="10">
    <location>
        <begin position="8"/>
        <end position="13"/>
    </location>
    <ligand>
        <name>NAD(+)</name>
        <dbReference type="ChEBI" id="CHEBI:57540"/>
    </ligand>
</feature>
<dbReference type="Pfam" id="PF02866">
    <property type="entry name" value="Ldh_1_C"/>
    <property type="match status" value="1"/>
</dbReference>
<evidence type="ECO:0000256" key="2">
    <source>
        <dbReference type="ARBA" id="ARBA00008104"/>
    </source>
</evidence>
<feature type="binding site" evidence="10">
    <location>
        <position position="90"/>
    </location>
    <ligand>
        <name>NAD(+)</name>
        <dbReference type="ChEBI" id="CHEBI:57540"/>
    </ligand>
</feature>
<evidence type="ECO:0000256" key="9">
    <source>
        <dbReference type="PIRSR" id="PIRSR000102-2"/>
    </source>
</evidence>
<evidence type="ECO:0000259" key="12">
    <source>
        <dbReference type="Pfam" id="PF00056"/>
    </source>
</evidence>
<dbReference type="AlphaFoldDB" id="A0A7K4HMI9"/>
<feature type="binding site" evidence="10">
    <location>
        <begin position="111"/>
        <end position="113"/>
    </location>
    <ligand>
        <name>NAD(+)</name>
        <dbReference type="ChEBI" id="CHEBI:57540"/>
    </ligand>
</feature>
<keyword evidence="5 11" id="KW-0560">Oxidoreductase</keyword>
<dbReference type="PANTHER" id="PTHR43128:SF16">
    <property type="entry name" value="L-LACTATE DEHYDROGENASE"/>
    <property type="match status" value="1"/>
</dbReference>
<evidence type="ECO:0000313" key="15">
    <source>
        <dbReference type="Proteomes" id="UP000570823"/>
    </source>
</evidence>
<evidence type="ECO:0000256" key="5">
    <source>
        <dbReference type="ARBA" id="ARBA00023002"/>
    </source>
</evidence>
<keyword evidence="6 10" id="KW-0520">NAD</keyword>
<feature type="binding site" evidence="9">
    <location>
        <position position="113"/>
    </location>
    <ligand>
        <name>substrate</name>
    </ligand>
</feature>
<dbReference type="PIRSF" id="PIRSF000102">
    <property type="entry name" value="Lac_mal_DH"/>
    <property type="match status" value="1"/>
</dbReference>
<dbReference type="PRINTS" id="PR00086">
    <property type="entry name" value="LLDHDRGNASE"/>
</dbReference>
<dbReference type="GO" id="GO:0030060">
    <property type="term" value="F:L-malate dehydrogenase (NAD+) activity"/>
    <property type="evidence" value="ECO:0007669"/>
    <property type="project" value="UniProtKB-EC"/>
</dbReference>
<dbReference type="Gene3D" id="3.40.50.720">
    <property type="entry name" value="NAD(P)-binding Rossmann-like Domain"/>
    <property type="match status" value="1"/>
</dbReference>
<dbReference type="InterPro" id="IPR001236">
    <property type="entry name" value="Lactate/malate_DH_N"/>
</dbReference>
<comment type="function">
    <text evidence="1">Catalyzes the reversible oxidation of malate to oxaloacetate.</text>
</comment>
<dbReference type="OrthoDB" id="2596at2157"/>
<dbReference type="Pfam" id="PF00056">
    <property type="entry name" value="Ldh_1_N"/>
    <property type="match status" value="1"/>
</dbReference>
<feature type="binding site" evidence="9">
    <location>
        <position position="83"/>
    </location>
    <ligand>
        <name>substrate</name>
    </ligand>
</feature>
<dbReference type="GO" id="GO:0006089">
    <property type="term" value="P:lactate metabolic process"/>
    <property type="evidence" value="ECO:0007669"/>
    <property type="project" value="TreeGrafter"/>
</dbReference>